<comment type="caution">
    <text evidence="4">The sequence shown here is derived from an EMBL/GenBank/DDBJ whole genome shotgun (WGS) entry which is preliminary data.</text>
</comment>
<keyword evidence="5" id="KW-1185">Reference proteome</keyword>
<evidence type="ECO:0000313" key="4">
    <source>
        <dbReference type="EMBL" id="MEQ2466455.1"/>
    </source>
</evidence>
<dbReference type="SUPFAM" id="SSF48498">
    <property type="entry name" value="Tetracyclin repressor-like, C-terminal domain"/>
    <property type="match status" value="1"/>
</dbReference>
<evidence type="ECO:0000256" key="2">
    <source>
        <dbReference type="PROSITE-ProRule" id="PRU00335"/>
    </source>
</evidence>
<evidence type="ECO:0000313" key="5">
    <source>
        <dbReference type="Proteomes" id="UP001465426"/>
    </source>
</evidence>
<dbReference type="Gene3D" id="1.10.357.10">
    <property type="entry name" value="Tetracycline Repressor, domain 2"/>
    <property type="match status" value="1"/>
</dbReference>
<gene>
    <name evidence="4" type="ORF">WMO63_12335</name>
</gene>
<dbReference type="InterPro" id="IPR036271">
    <property type="entry name" value="Tet_transcr_reg_TetR-rel_C_sf"/>
</dbReference>
<evidence type="ECO:0000256" key="1">
    <source>
        <dbReference type="ARBA" id="ARBA00023125"/>
    </source>
</evidence>
<dbReference type="Pfam" id="PF00440">
    <property type="entry name" value="TetR_N"/>
    <property type="match status" value="1"/>
</dbReference>
<proteinExistence type="predicted"/>
<name>A0ABV1EZA8_9BACI</name>
<dbReference type="PRINTS" id="PR00455">
    <property type="entry name" value="HTHTETR"/>
</dbReference>
<dbReference type="PROSITE" id="PS50977">
    <property type="entry name" value="HTH_TETR_2"/>
    <property type="match status" value="1"/>
</dbReference>
<reference evidence="4 5" key="1">
    <citation type="submission" date="2024-03" db="EMBL/GenBank/DDBJ databases">
        <title>Human intestinal bacterial collection.</title>
        <authorList>
            <person name="Pauvert C."/>
            <person name="Hitch T.C.A."/>
            <person name="Clavel T."/>
        </authorList>
    </citation>
    <scope>NUCLEOTIDE SEQUENCE [LARGE SCALE GENOMIC DNA]</scope>
    <source>
        <strain evidence="4 5">CLA-SR-H024</strain>
    </source>
</reference>
<dbReference type="InterPro" id="IPR009057">
    <property type="entry name" value="Homeodomain-like_sf"/>
</dbReference>
<keyword evidence="1 2" id="KW-0238">DNA-binding</keyword>
<dbReference type="PROSITE" id="PS01081">
    <property type="entry name" value="HTH_TETR_1"/>
    <property type="match status" value="1"/>
</dbReference>
<sequence>MAKQIVNDEEKNKQVKVQILHAAKHLFSKKGYDGTTVRQICEEAKVSLALVSYHFGGKENVFYALFEPLRESFMTTEYDLSDSLEALKEFCKRFILYRHEEHELINILQQEIVMNSPRIGMLKDVFLPSWEQLRVILLACMEQKTIHFPSVDLAIDFIMGTLMYSYHNSFLNRGSLDLTSEEIADYAVRFLLQGLIDPELKSRKSSL</sequence>
<evidence type="ECO:0000259" key="3">
    <source>
        <dbReference type="PROSITE" id="PS50977"/>
    </source>
</evidence>
<dbReference type="SUPFAM" id="SSF46689">
    <property type="entry name" value="Homeodomain-like"/>
    <property type="match status" value="1"/>
</dbReference>
<accession>A0ABV1EZA8</accession>
<dbReference type="InterPro" id="IPR023772">
    <property type="entry name" value="DNA-bd_HTH_TetR-type_CS"/>
</dbReference>
<dbReference type="Gene3D" id="1.10.10.60">
    <property type="entry name" value="Homeodomain-like"/>
    <property type="match status" value="1"/>
</dbReference>
<dbReference type="Proteomes" id="UP001465426">
    <property type="component" value="Unassembled WGS sequence"/>
</dbReference>
<feature type="domain" description="HTH tetR-type" evidence="3">
    <location>
        <begin position="13"/>
        <end position="73"/>
    </location>
</feature>
<feature type="DNA-binding region" description="H-T-H motif" evidence="2">
    <location>
        <begin position="36"/>
        <end position="55"/>
    </location>
</feature>
<dbReference type="EMBL" id="JBBMFN010000027">
    <property type="protein sequence ID" value="MEQ2466455.1"/>
    <property type="molecule type" value="Genomic_DNA"/>
</dbReference>
<dbReference type="InterPro" id="IPR050109">
    <property type="entry name" value="HTH-type_TetR-like_transc_reg"/>
</dbReference>
<dbReference type="InterPro" id="IPR001647">
    <property type="entry name" value="HTH_TetR"/>
</dbReference>
<protein>
    <submittedName>
        <fullName evidence="4">TetR family transcriptional regulator</fullName>
    </submittedName>
</protein>
<dbReference type="PANTHER" id="PTHR30328:SF54">
    <property type="entry name" value="HTH-TYPE TRANSCRIPTIONAL REPRESSOR SCO4008"/>
    <property type="match status" value="1"/>
</dbReference>
<dbReference type="RefSeq" id="WP_031537996.1">
    <property type="nucleotide sequence ID" value="NZ_JBBMFN010000027.1"/>
</dbReference>
<dbReference type="PANTHER" id="PTHR30328">
    <property type="entry name" value="TRANSCRIPTIONAL REPRESSOR"/>
    <property type="match status" value="1"/>
</dbReference>
<organism evidence="4 5">
    <name type="scientific">Niallia hominis</name>
    <dbReference type="NCBI Taxonomy" id="3133173"/>
    <lineage>
        <taxon>Bacteria</taxon>
        <taxon>Bacillati</taxon>
        <taxon>Bacillota</taxon>
        <taxon>Bacilli</taxon>
        <taxon>Bacillales</taxon>
        <taxon>Bacillaceae</taxon>
        <taxon>Niallia</taxon>
    </lineage>
</organism>